<evidence type="ECO:0000313" key="9">
    <source>
        <dbReference type="Proteomes" id="UP000002941"/>
    </source>
</evidence>
<feature type="transmembrane region" description="Helical" evidence="6">
    <location>
        <begin position="313"/>
        <end position="332"/>
    </location>
</feature>
<accession>J1HL81</accession>
<evidence type="ECO:0000259" key="7">
    <source>
        <dbReference type="PROSITE" id="PS50850"/>
    </source>
</evidence>
<dbReference type="PROSITE" id="PS50850">
    <property type="entry name" value="MFS"/>
    <property type="match status" value="1"/>
</dbReference>
<feature type="transmembrane region" description="Helical" evidence="6">
    <location>
        <begin position="399"/>
        <end position="419"/>
    </location>
</feature>
<reference evidence="8 9" key="1">
    <citation type="submission" date="2012-05" db="EMBL/GenBank/DDBJ databases">
        <authorList>
            <person name="Harkins D.M."/>
            <person name="Madupu R."/>
            <person name="Durkin A.S."/>
            <person name="Torralba M."/>
            <person name="Methe B."/>
            <person name="Sutton G.G."/>
            <person name="Nelson K.E."/>
        </authorList>
    </citation>
    <scope>NUCLEOTIDE SEQUENCE [LARGE SCALE GENOMIC DNA]</scope>
    <source>
        <strain evidence="8 9">F0489</strain>
    </source>
</reference>
<evidence type="ECO:0000256" key="5">
    <source>
        <dbReference type="SAM" id="MobiDB-lite"/>
    </source>
</evidence>
<dbReference type="PATRIC" id="fig|1125718.3.peg.694"/>
<keyword evidence="9" id="KW-1185">Reference proteome</keyword>
<dbReference type="InterPro" id="IPR036259">
    <property type="entry name" value="MFS_trans_sf"/>
</dbReference>
<evidence type="ECO:0000256" key="2">
    <source>
        <dbReference type="ARBA" id="ARBA00022692"/>
    </source>
</evidence>
<dbReference type="Pfam" id="PF07690">
    <property type="entry name" value="MFS_1"/>
    <property type="match status" value="1"/>
</dbReference>
<dbReference type="GO" id="GO:0005886">
    <property type="term" value="C:plasma membrane"/>
    <property type="evidence" value="ECO:0007669"/>
    <property type="project" value="UniProtKB-SubCell"/>
</dbReference>
<evidence type="ECO:0000256" key="6">
    <source>
        <dbReference type="SAM" id="Phobius"/>
    </source>
</evidence>
<keyword evidence="3 6" id="KW-1133">Transmembrane helix</keyword>
<dbReference type="PANTHER" id="PTHR23514">
    <property type="entry name" value="BYPASS OF STOP CODON PROTEIN 6"/>
    <property type="match status" value="1"/>
</dbReference>
<feature type="transmembrane region" description="Helical" evidence="6">
    <location>
        <begin position="239"/>
        <end position="260"/>
    </location>
</feature>
<evidence type="ECO:0000313" key="8">
    <source>
        <dbReference type="EMBL" id="EJF46705.1"/>
    </source>
</evidence>
<feature type="transmembrane region" description="Helical" evidence="6">
    <location>
        <begin position="338"/>
        <end position="359"/>
    </location>
</feature>
<organism evidence="8 9">
    <name type="scientific">Actinomyces massiliensis F0489</name>
    <dbReference type="NCBI Taxonomy" id="1125718"/>
    <lineage>
        <taxon>Bacteria</taxon>
        <taxon>Bacillati</taxon>
        <taxon>Actinomycetota</taxon>
        <taxon>Actinomycetes</taxon>
        <taxon>Actinomycetales</taxon>
        <taxon>Actinomycetaceae</taxon>
        <taxon>Actinomyces</taxon>
    </lineage>
</organism>
<protein>
    <submittedName>
        <fullName evidence="8">Transporter, major facilitator domain protein</fullName>
    </submittedName>
</protein>
<keyword evidence="2 6" id="KW-0812">Transmembrane</keyword>
<gene>
    <name evidence="8" type="ORF">HMPREF1318_0631</name>
</gene>
<evidence type="ECO:0000256" key="4">
    <source>
        <dbReference type="ARBA" id="ARBA00023136"/>
    </source>
</evidence>
<dbReference type="InterPro" id="IPR020846">
    <property type="entry name" value="MFS_dom"/>
</dbReference>
<dbReference type="AlphaFoldDB" id="J1HL81"/>
<comment type="caution">
    <text evidence="8">The sequence shown here is derived from an EMBL/GenBank/DDBJ whole genome shotgun (WGS) entry which is preliminary data.</text>
</comment>
<feature type="transmembrane region" description="Helical" evidence="6">
    <location>
        <begin position="371"/>
        <end position="393"/>
    </location>
</feature>
<dbReference type="Gene3D" id="1.20.1250.20">
    <property type="entry name" value="MFS general substrate transporter like domains"/>
    <property type="match status" value="1"/>
</dbReference>
<dbReference type="eggNOG" id="COG2271">
    <property type="taxonomic scope" value="Bacteria"/>
</dbReference>
<dbReference type="PANTHER" id="PTHR23514:SF13">
    <property type="entry name" value="INNER MEMBRANE PROTEIN YBJJ"/>
    <property type="match status" value="1"/>
</dbReference>
<dbReference type="EMBL" id="AKFT01000050">
    <property type="protein sequence ID" value="EJF46705.1"/>
    <property type="molecule type" value="Genomic_DNA"/>
</dbReference>
<evidence type="ECO:0000256" key="1">
    <source>
        <dbReference type="ARBA" id="ARBA00004651"/>
    </source>
</evidence>
<dbReference type="RefSeq" id="WP_008730307.1">
    <property type="nucleotide sequence ID" value="NZ_AKFT01000050.1"/>
</dbReference>
<feature type="region of interest" description="Disordered" evidence="5">
    <location>
        <begin position="199"/>
        <end position="235"/>
    </location>
</feature>
<dbReference type="Proteomes" id="UP000002941">
    <property type="component" value="Unassembled WGS sequence"/>
</dbReference>
<keyword evidence="4 6" id="KW-0472">Membrane</keyword>
<feature type="transmembrane region" description="Helical" evidence="6">
    <location>
        <begin position="89"/>
        <end position="115"/>
    </location>
</feature>
<dbReference type="InterPro" id="IPR051788">
    <property type="entry name" value="MFS_Transporter"/>
</dbReference>
<feature type="transmembrane region" description="Helical" evidence="6">
    <location>
        <begin position="174"/>
        <end position="197"/>
    </location>
</feature>
<name>J1HL81_9ACTO</name>
<evidence type="ECO:0000256" key="3">
    <source>
        <dbReference type="ARBA" id="ARBA00022989"/>
    </source>
</evidence>
<comment type="subcellular location">
    <subcellularLocation>
        <location evidence="1">Cell membrane</location>
        <topology evidence="1">Multi-pass membrane protein</topology>
    </subcellularLocation>
</comment>
<dbReference type="SUPFAM" id="SSF103473">
    <property type="entry name" value="MFS general substrate transporter"/>
    <property type="match status" value="1"/>
</dbReference>
<dbReference type="InterPro" id="IPR011701">
    <property type="entry name" value="MFS"/>
</dbReference>
<feature type="transmembrane region" description="Helical" evidence="6">
    <location>
        <begin position="62"/>
        <end position="83"/>
    </location>
</feature>
<proteinExistence type="predicted"/>
<feature type="transmembrane region" description="Helical" evidence="6">
    <location>
        <begin position="20"/>
        <end position="41"/>
    </location>
</feature>
<feature type="domain" description="Major facilitator superfamily (MFS) profile" evidence="7">
    <location>
        <begin position="241"/>
        <end position="429"/>
    </location>
</feature>
<dbReference type="CDD" id="cd17393">
    <property type="entry name" value="MFS_MosC_like"/>
    <property type="match status" value="1"/>
</dbReference>
<feature type="transmembrane region" description="Helical" evidence="6">
    <location>
        <begin position="280"/>
        <end position="301"/>
    </location>
</feature>
<dbReference type="GO" id="GO:0022857">
    <property type="term" value="F:transmembrane transporter activity"/>
    <property type="evidence" value="ECO:0007669"/>
    <property type="project" value="InterPro"/>
</dbReference>
<sequence length="429" mass="43888">MTGPSTASAASTMRRPPSVIRARIAVYLTFLANGLGFSNLVPRYPEILVHLGMTKAAFGQSVMFASVGALVVGPAASWCVSRFTSARVASIGMIVLGFGLLGAGLAGSWIVFALCMAWAGGTDAIVDVAQNAHGLRVERRWGRSIITSFHAAWSLGAVLGAVMGQAMAGAGVPIGLHMASVLILLTILSGVTMPWMLTGSDSEDRSESAPVGSDISDITDAVGSTDSPDSPPERMGTRALRLSAIGVVTILSVMCAAAMFPEDVTINWSSLLLSEQGAAPGMVGMGLVCLQATMIMGRLLGDAVIDRFGSRTVIAGGGALVTAGMVTALVVGSVFGTLVGMVIAGAGCAVAVPVAYAAADDVPGMSPGAGLTIVSWLARVIMLVSPPIVGWFADAHGTRVALVYGLLGGVILMVSWPVLRRSRRVNAYG</sequence>